<name>A0A9I9EJ71_CUCME</name>
<dbReference type="Gramene" id="MELO3C034496.2.1">
    <property type="protein sequence ID" value="MELO3C034496.2.1"/>
    <property type="gene ID" value="MELO3C034496.2"/>
</dbReference>
<reference evidence="1" key="1">
    <citation type="submission" date="2023-03" db="UniProtKB">
        <authorList>
            <consortium name="EnsemblPlants"/>
        </authorList>
    </citation>
    <scope>IDENTIFICATION</scope>
</reference>
<dbReference type="EnsemblPlants" id="MELO3C034496.2.1">
    <property type="protein sequence ID" value="MELO3C034496.2.1"/>
    <property type="gene ID" value="MELO3C034496.2"/>
</dbReference>
<sequence length="140" mass="15963">MWKTYNKFPLEQLSMMRIVWAKSRSSNCHESKNGENHKENNGLLSEAASWIDPLKNRINPDVFEVVQNNEEEKTKLEGREVFSLWSLAKSKANNLTFEGAKSSSQPSTSNLNTSESIFIQKVLPESIGAVKPYLRQFIDV</sequence>
<protein>
    <submittedName>
        <fullName evidence="1">Uncharacterized protein</fullName>
    </submittedName>
</protein>
<evidence type="ECO:0000313" key="1">
    <source>
        <dbReference type="EnsemblPlants" id="MELO3C034496.2.1"/>
    </source>
</evidence>
<proteinExistence type="predicted"/>
<organism evidence="1">
    <name type="scientific">Cucumis melo</name>
    <name type="common">Muskmelon</name>
    <dbReference type="NCBI Taxonomy" id="3656"/>
    <lineage>
        <taxon>Eukaryota</taxon>
        <taxon>Viridiplantae</taxon>
        <taxon>Streptophyta</taxon>
        <taxon>Embryophyta</taxon>
        <taxon>Tracheophyta</taxon>
        <taxon>Spermatophyta</taxon>
        <taxon>Magnoliopsida</taxon>
        <taxon>eudicotyledons</taxon>
        <taxon>Gunneridae</taxon>
        <taxon>Pentapetalae</taxon>
        <taxon>rosids</taxon>
        <taxon>fabids</taxon>
        <taxon>Cucurbitales</taxon>
        <taxon>Cucurbitaceae</taxon>
        <taxon>Benincaseae</taxon>
        <taxon>Cucumis</taxon>
    </lineage>
</organism>
<accession>A0A9I9EJ71</accession>
<dbReference type="AlphaFoldDB" id="A0A9I9EJ71"/>